<keyword evidence="1" id="KW-1133">Transmembrane helix</keyword>
<name>A0ABV8KB91_9BACL</name>
<dbReference type="RefSeq" id="WP_377721842.1">
    <property type="nucleotide sequence ID" value="NZ_JBHSAM010000034.1"/>
</dbReference>
<feature type="transmembrane region" description="Helical" evidence="1">
    <location>
        <begin position="38"/>
        <end position="57"/>
    </location>
</feature>
<feature type="transmembrane region" description="Helical" evidence="1">
    <location>
        <begin position="88"/>
        <end position="106"/>
    </location>
</feature>
<accession>A0ABV8KB91</accession>
<keyword evidence="3" id="KW-1185">Reference proteome</keyword>
<dbReference type="Proteomes" id="UP001595715">
    <property type="component" value="Unassembled WGS sequence"/>
</dbReference>
<gene>
    <name evidence="2" type="ORF">ACFOZ8_26975</name>
</gene>
<keyword evidence="1" id="KW-0812">Transmembrane</keyword>
<protein>
    <submittedName>
        <fullName evidence="2">Uncharacterized protein</fullName>
    </submittedName>
</protein>
<organism evidence="2 3">
    <name type="scientific">Paenibacillus xanthanilyticus</name>
    <dbReference type="NCBI Taxonomy" id="1783531"/>
    <lineage>
        <taxon>Bacteria</taxon>
        <taxon>Bacillati</taxon>
        <taxon>Bacillota</taxon>
        <taxon>Bacilli</taxon>
        <taxon>Bacillales</taxon>
        <taxon>Paenibacillaceae</taxon>
        <taxon>Paenibacillus</taxon>
    </lineage>
</organism>
<comment type="caution">
    <text evidence="2">The sequence shown here is derived from an EMBL/GenBank/DDBJ whole genome shotgun (WGS) entry which is preliminary data.</text>
</comment>
<feature type="transmembrane region" description="Helical" evidence="1">
    <location>
        <begin position="63"/>
        <end position="81"/>
    </location>
</feature>
<evidence type="ECO:0000313" key="3">
    <source>
        <dbReference type="Proteomes" id="UP001595715"/>
    </source>
</evidence>
<feature type="transmembrane region" description="Helical" evidence="1">
    <location>
        <begin position="6"/>
        <end position="26"/>
    </location>
</feature>
<dbReference type="EMBL" id="JBHSAM010000034">
    <property type="protein sequence ID" value="MFC4103269.1"/>
    <property type="molecule type" value="Genomic_DNA"/>
</dbReference>
<reference evidence="3" key="1">
    <citation type="journal article" date="2019" name="Int. J. Syst. Evol. Microbiol.">
        <title>The Global Catalogue of Microorganisms (GCM) 10K type strain sequencing project: providing services to taxonomists for standard genome sequencing and annotation.</title>
        <authorList>
            <consortium name="The Broad Institute Genomics Platform"/>
            <consortium name="The Broad Institute Genome Sequencing Center for Infectious Disease"/>
            <person name="Wu L."/>
            <person name="Ma J."/>
        </authorList>
    </citation>
    <scope>NUCLEOTIDE SEQUENCE [LARGE SCALE GENOMIC DNA]</scope>
    <source>
        <strain evidence="3">IBRC-M 10987</strain>
    </source>
</reference>
<keyword evidence="1" id="KW-0472">Membrane</keyword>
<evidence type="ECO:0000313" key="2">
    <source>
        <dbReference type="EMBL" id="MFC4103269.1"/>
    </source>
</evidence>
<proteinExistence type="predicted"/>
<sequence>MKRSYVYGMAVSFGLAAIICAVIVCLRLQAEFREEGQDVVGVIGLLVPIALLASLFALTRHPVFMGLSLLLNVPFLLGVILGGAGRWFMLVPALNGIALIAMAVGFEAEEGSREYQQNASPR</sequence>
<evidence type="ECO:0000256" key="1">
    <source>
        <dbReference type="SAM" id="Phobius"/>
    </source>
</evidence>